<dbReference type="CDD" id="cd17536">
    <property type="entry name" value="REC_YesN-like"/>
    <property type="match status" value="1"/>
</dbReference>
<gene>
    <name evidence="6" type="ORF">HP555_03520</name>
</gene>
<protein>
    <submittedName>
        <fullName evidence="6">Response regulator</fullName>
    </submittedName>
</protein>
<evidence type="ECO:0000256" key="4">
    <source>
        <dbReference type="SAM" id="Coils"/>
    </source>
</evidence>
<keyword evidence="1 3" id="KW-0597">Phosphoprotein</keyword>
<dbReference type="InterPro" id="IPR027417">
    <property type="entry name" value="P-loop_NTPase"/>
</dbReference>
<evidence type="ECO:0000256" key="3">
    <source>
        <dbReference type="PROSITE-ProRule" id="PRU00169"/>
    </source>
</evidence>
<dbReference type="KEGG" id="dog:HP555_03520"/>
<dbReference type="Pfam" id="PF00072">
    <property type="entry name" value="Response_reg"/>
    <property type="match status" value="1"/>
</dbReference>
<feature type="domain" description="Response regulatory" evidence="5">
    <location>
        <begin position="282"/>
        <end position="396"/>
    </location>
</feature>
<accession>A0A7T6AQ14</accession>
<dbReference type="SUPFAM" id="SSF52172">
    <property type="entry name" value="CheY-like"/>
    <property type="match status" value="1"/>
</dbReference>
<organism evidence="6 7">
    <name type="scientific">Desulfobulbus oligotrophicus</name>
    <dbReference type="NCBI Taxonomy" id="1909699"/>
    <lineage>
        <taxon>Bacteria</taxon>
        <taxon>Pseudomonadati</taxon>
        <taxon>Thermodesulfobacteriota</taxon>
        <taxon>Desulfobulbia</taxon>
        <taxon>Desulfobulbales</taxon>
        <taxon>Desulfobulbaceae</taxon>
        <taxon>Desulfobulbus</taxon>
    </lineage>
</organism>
<keyword evidence="4" id="KW-0175">Coiled coil</keyword>
<evidence type="ECO:0000256" key="1">
    <source>
        <dbReference type="ARBA" id="ARBA00022553"/>
    </source>
</evidence>
<dbReference type="InterPro" id="IPR050595">
    <property type="entry name" value="Bact_response_regulator"/>
</dbReference>
<dbReference type="Gene3D" id="3.40.50.2300">
    <property type="match status" value="1"/>
</dbReference>
<keyword evidence="7" id="KW-1185">Reference proteome</keyword>
<dbReference type="PROSITE" id="PS50110">
    <property type="entry name" value="RESPONSE_REGULATORY"/>
    <property type="match status" value="1"/>
</dbReference>
<dbReference type="InterPro" id="IPR011006">
    <property type="entry name" value="CheY-like_superfamily"/>
</dbReference>
<dbReference type="InterPro" id="IPR001789">
    <property type="entry name" value="Sig_transdc_resp-reg_receiver"/>
</dbReference>
<feature type="coiled-coil region" evidence="4">
    <location>
        <begin position="231"/>
        <end position="258"/>
    </location>
</feature>
<dbReference type="PANTHER" id="PTHR44591">
    <property type="entry name" value="STRESS RESPONSE REGULATOR PROTEIN 1"/>
    <property type="match status" value="1"/>
</dbReference>
<dbReference type="RefSeq" id="WP_199263816.1">
    <property type="nucleotide sequence ID" value="NZ_CP054140.1"/>
</dbReference>
<keyword evidence="2" id="KW-0902">Two-component regulatory system</keyword>
<feature type="modified residue" description="4-aspartylphosphate" evidence="3">
    <location>
        <position position="331"/>
    </location>
</feature>
<proteinExistence type="predicted"/>
<dbReference type="Proteomes" id="UP000596092">
    <property type="component" value="Chromosome"/>
</dbReference>
<evidence type="ECO:0000256" key="2">
    <source>
        <dbReference type="ARBA" id="ARBA00023012"/>
    </source>
</evidence>
<dbReference type="SMART" id="SM00448">
    <property type="entry name" value="REC"/>
    <property type="match status" value="1"/>
</dbReference>
<dbReference type="AlphaFoldDB" id="A0A7T6AQ14"/>
<evidence type="ECO:0000313" key="6">
    <source>
        <dbReference type="EMBL" id="QQG65000.1"/>
    </source>
</evidence>
<evidence type="ECO:0000259" key="5">
    <source>
        <dbReference type="PROSITE" id="PS50110"/>
    </source>
</evidence>
<dbReference type="GO" id="GO:0000160">
    <property type="term" value="P:phosphorelay signal transduction system"/>
    <property type="evidence" value="ECO:0007669"/>
    <property type="project" value="UniProtKB-KW"/>
</dbReference>
<dbReference type="PANTHER" id="PTHR44591:SF14">
    <property type="entry name" value="PROTEIN PILG"/>
    <property type="match status" value="1"/>
</dbReference>
<dbReference type="Gene3D" id="3.40.50.300">
    <property type="entry name" value="P-loop containing nucleotide triphosphate hydrolases"/>
    <property type="match status" value="1"/>
</dbReference>
<dbReference type="EMBL" id="CP054140">
    <property type="protein sequence ID" value="QQG65000.1"/>
    <property type="molecule type" value="Genomic_DNA"/>
</dbReference>
<name>A0A7T6AQ14_9BACT</name>
<dbReference type="Pfam" id="PF13189">
    <property type="entry name" value="Cytidylate_kin2"/>
    <property type="match status" value="1"/>
</dbReference>
<evidence type="ECO:0000313" key="7">
    <source>
        <dbReference type="Proteomes" id="UP000596092"/>
    </source>
</evidence>
<sequence>MSVITVFNALYCNEELIVPQLVKKTGYRLVEDAEIVDQACTLSGLSADRISRAFTAKTSLFNPFTHEKERSIAYLRLAVADILSQGNLVVHGFCAHFIPPPVTHVLRLCLVADMSYRLQQAGRLSSPEKDVLKVIHKNDEDKSAWTQQLLGNADPWDSALYDIVIPTDKIGAEESVHLIIRNLNTDVLVPTAASLAALDDFRLLATVQVALTREGHDVSVAVQSGAVTLTIEKNVLMLSRLEQELKEIVENIEGVKTVTTEVGKDFHQADIYRKLDFQAPSRVLLVDDEREFVQTLSERLLLRDLGSAIAYDGESALEMVREDEPEVMILDLKMPGIDGIEVLKQVKATQPEIEVIILTGHGNETDRETCMQLGAFAYLQKPVDIDILSETMKQANEKIMRRQQGELS</sequence>
<reference evidence="6 7" key="1">
    <citation type="submission" date="2020-05" db="EMBL/GenBank/DDBJ databases">
        <title>Complete genome of Desulfobulbus oligotrophicus.</title>
        <authorList>
            <person name="Podar M."/>
        </authorList>
    </citation>
    <scope>NUCLEOTIDE SEQUENCE [LARGE SCALE GENOMIC DNA]</scope>
    <source>
        <strain evidence="6 7">Prop6</strain>
    </source>
</reference>